<protein>
    <recommendedName>
        <fullName evidence="2">Peptidoglycan binding-like domain-containing protein</fullName>
    </recommendedName>
</protein>
<proteinExistence type="predicted"/>
<organism evidence="1">
    <name type="scientific">marine sediment metagenome</name>
    <dbReference type="NCBI Taxonomy" id="412755"/>
    <lineage>
        <taxon>unclassified sequences</taxon>
        <taxon>metagenomes</taxon>
        <taxon>ecological metagenomes</taxon>
    </lineage>
</organism>
<evidence type="ECO:0008006" key="2">
    <source>
        <dbReference type="Google" id="ProtNLM"/>
    </source>
</evidence>
<dbReference type="AlphaFoldDB" id="A0A0F9DBA7"/>
<evidence type="ECO:0000313" key="1">
    <source>
        <dbReference type="EMBL" id="KKL58939.1"/>
    </source>
</evidence>
<comment type="caution">
    <text evidence="1">The sequence shown here is derived from an EMBL/GenBank/DDBJ whole genome shotgun (WGS) entry which is preliminary data.</text>
</comment>
<reference evidence="1" key="1">
    <citation type="journal article" date="2015" name="Nature">
        <title>Complex archaea that bridge the gap between prokaryotes and eukaryotes.</title>
        <authorList>
            <person name="Spang A."/>
            <person name="Saw J.H."/>
            <person name="Jorgensen S.L."/>
            <person name="Zaremba-Niedzwiedzka K."/>
            <person name="Martijn J."/>
            <person name="Lind A.E."/>
            <person name="van Eijk R."/>
            <person name="Schleper C."/>
            <person name="Guy L."/>
            <person name="Ettema T.J."/>
        </authorList>
    </citation>
    <scope>NUCLEOTIDE SEQUENCE</scope>
</reference>
<gene>
    <name evidence="1" type="ORF">LCGC14_2220340</name>
</gene>
<dbReference type="EMBL" id="LAZR01029652">
    <property type="protein sequence ID" value="KKL58939.1"/>
    <property type="molecule type" value="Genomic_DNA"/>
</dbReference>
<name>A0A0F9DBA7_9ZZZZ</name>
<accession>A0A0F9DBA7</accession>
<sequence>MKVKNRIFVIVVLLLLYSSIFWVAQNAGWNNYKHNMIDSLLFKPIHPYDAPLAIRAVQAELMRLGFYKGKVDGKAGVLTLSAEVEYLEAILDGKKFKNIYEQ</sequence>